<dbReference type="Proteomes" id="UP000005239">
    <property type="component" value="Unassembled WGS sequence"/>
</dbReference>
<gene>
    <name evidence="1" type="primary">WBGene00276881</name>
</gene>
<evidence type="ECO:0000313" key="1">
    <source>
        <dbReference type="EnsemblMetazoa" id="PPA38512.1"/>
    </source>
</evidence>
<proteinExistence type="predicted"/>
<accession>A0A2A6D024</accession>
<keyword evidence="2" id="KW-1185">Reference proteome</keyword>
<name>A0A2A6D024_PRIPA</name>
<accession>A0A8R1YU48</accession>
<dbReference type="EnsemblMetazoa" id="PPA38512.1">
    <property type="protein sequence ID" value="PPA38512.1"/>
    <property type="gene ID" value="WBGene00276881"/>
</dbReference>
<organism evidence="1 2">
    <name type="scientific">Pristionchus pacificus</name>
    <name type="common">Parasitic nematode worm</name>
    <dbReference type="NCBI Taxonomy" id="54126"/>
    <lineage>
        <taxon>Eukaryota</taxon>
        <taxon>Metazoa</taxon>
        <taxon>Ecdysozoa</taxon>
        <taxon>Nematoda</taxon>
        <taxon>Chromadorea</taxon>
        <taxon>Rhabditida</taxon>
        <taxon>Rhabditina</taxon>
        <taxon>Diplogasteromorpha</taxon>
        <taxon>Diplogasteroidea</taxon>
        <taxon>Neodiplogasteridae</taxon>
        <taxon>Pristionchus</taxon>
    </lineage>
</organism>
<reference evidence="2" key="1">
    <citation type="journal article" date="2008" name="Nat. Genet.">
        <title>The Pristionchus pacificus genome provides a unique perspective on nematode lifestyle and parasitism.</title>
        <authorList>
            <person name="Dieterich C."/>
            <person name="Clifton S.W."/>
            <person name="Schuster L.N."/>
            <person name="Chinwalla A."/>
            <person name="Delehaunty K."/>
            <person name="Dinkelacker I."/>
            <person name="Fulton L."/>
            <person name="Fulton R."/>
            <person name="Godfrey J."/>
            <person name="Minx P."/>
            <person name="Mitreva M."/>
            <person name="Roeseler W."/>
            <person name="Tian H."/>
            <person name="Witte H."/>
            <person name="Yang S.P."/>
            <person name="Wilson R.K."/>
            <person name="Sommer R.J."/>
        </authorList>
    </citation>
    <scope>NUCLEOTIDE SEQUENCE [LARGE SCALE GENOMIC DNA]</scope>
    <source>
        <strain evidence="2">PS312</strain>
    </source>
</reference>
<evidence type="ECO:0000313" key="2">
    <source>
        <dbReference type="Proteomes" id="UP000005239"/>
    </source>
</evidence>
<reference evidence="1" key="2">
    <citation type="submission" date="2022-06" db="UniProtKB">
        <authorList>
            <consortium name="EnsemblMetazoa"/>
        </authorList>
    </citation>
    <scope>IDENTIFICATION</scope>
    <source>
        <strain evidence="1">PS312</strain>
    </source>
</reference>
<sequence>VDYYADFQTQIFTFFEFSVSRSNFRPTKLGMWVYPITPSIDATTNGRNRSINFFEKQEYHGGYNKRESHVDYYADFQTQIFTFFEFSVSRSNFRPTKLGMWVYPITPSIDATTNGRNRSINFFEKVI</sequence>
<dbReference type="AlphaFoldDB" id="A0A2A6D024"/>
<protein>
    <submittedName>
        <fullName evidence="1">Uncharacterized protein</fullName>
    </submittedName>
</protein>